<sequence>MRKNISLFAIMTTLCLWASCSSENIVADKQQEKENTEELTTFTSGDNPSTRTSMDYTTGKFYWSNNSEYIFVKDDNNTFNSSTANSITTKTEAAKFMVPGTYTGNDYTVTYTGLGTGKANQVQIASQQLQKLPNTTDHFQNSGDCGIATATKEADGKFHFKLNHKATYLCFLPRIGTSILTDAYIENIEVTSDNDIAGIYKLSNTGLSNTPISSGSKTITLRTVMNNGKGFPLTNSATSITTNGAFMVIAPGTHALKIRYWLFDPTTNVRGTITKTIPATTYVANTIYDMTANLALRDYTENKYYMWDAVNDYWHNHESDQPVNRDSYLSSGGDGDNYPANASDPDNRWYNTIDNGGVTQASHSAATYPNVNEMTHYAAEGSPHWDDDELWIWNGHLYKGGIWIKKKAYIPTFSSSAYNGVDYRTYTTPLWLQLTIPVGQPSAATMNQYFYIPALSMYLLQSTLGGTKSYLQQSLYGRYFTSSPVPGNDAYAYFLWFARGQITVGGTPRDWGMPTFTFE</sequence>
<feature type="chain" id="PRO_5006601920" description="Fimbrillin family protein" evidence="2">
    <location>
        <begin position="19"/>
        <end position="519"/>
    </location>
</feature>
<dbReference type="RefSeq" id="WP_060544128.1">
    <property type="nucleotide sequence ID" value="NZ_CP013195.1"/>
</dbReference>
<evidence type="ECO:0000313" key="4">
    <source>
        <dbReference type="Proteomes" id="UP000056252"/>
    </source>
</evidence>
<protein>
    <recommendedName>
        <fullName evidence="5">Fimbrillin family protein</fullName>
    </recommendedName>
</protein>
<dbReference type="PROSITE" id="PS51257">
    <property type="entry name" value="PROKAR_LIPOPROTEIN"/>
    <property type="match status" value="1"/>
</dbReference>
<keyword evidence="4" id="KW-1185">Reference proteome</keyword>
<name>A0A0S2KIY1_9BACT</name>
<organism evidence="3 4">
    <name type="scientific">Hoylesella enoeca</name>
    <dbReference type="NCBI Taxonomy" id="76123"/>
    <lineage>
        <taxon>Bacteria</taxon>
        <taxon>Pseudomonadati</taxon>
        <taxon>Bacteroidota</taxon>
        <taxon>Bacteroidia</taxon>
        <taxon>Bacteroidales</taxon>
        <taxon>Prevotellaceae</taxon>
        <taxon>Hoylesella</taxon>
    </lineage>
</organism>
<dbReference type="OrthoDB" id="1081166at2"/>
<dbReference type="STRING" id="76123.AS203_01920"/>
<feature type="region of interest" description="Disordered" evidence="1">
    <location>
        <begin position="325"/>
        <end position="346"/>
    </location>
</feature>
<evidence type="ECO:0000256" key="2">
    <source>
        <dbReference type="SAM" id="SignalP"/>
    </source>
</evidence>
<accession>A0A0S2KIY1</accession>
<evidence type="ECO:0000313" key="3">
    <source>
        <dbReference type="EMBL" id="ALO48004.1"/>
    </source>
</evidence>
<reference evidence="4" key="1">
    <citation type="submission" date="2015-11" db="EMBL/GenBank/DDBJ databases">
        <authorList>
            <person name="Holder M.E."/>
            <person name="Ajami N.J."/>
            <person name="Petrosino J.F."/>
        </authorList>
    </citation>
    <scope>NUCLEOTIDE SEQUENCE [LARGE SCALE GENOMIC DNA]</scope>
    <source>
        <strain evidence="4">F0113</strain>
    </source>
</reference>
<dbReference type="KEGG" id="peo:AS203_01920"/>
<dbReference type="AlphaFoldDB" id="A0A0S2KIY1"/>
<evidence type="ECO:0000256" key="1">
    <source>
        <dbReference type="SAM" id="MobiDB-lite"/>
    </source>
</evidence>
<keyword evidence="2" id="KW-0732">Signal</keyword>
<evidence type="ECO:0008006" key="5">
    <source>
        <dbReference type="Google" id="ProtNLM"/>
    </source>
</evidence>
<gene>
    <name evidence="3" type="ORF">AS203_01920</name>
</gene>
<feature type="signal peptide" evidence="2">
    <location>
        <begin position="1"/>
        <end position="18"/>
    </location>
</feature>
<dbReference type="Proteomes" id="UP000056252">
    <property type="component" value="Chromosome"/>
</dbReference>
<dbReference type="EMBL" id="CP013195">
    <property type="protein sequence ID" value="ALO48004.1"/>
    <property type="molecule type" value="Genomic_DNA"/>
</dbReference>
<proteinExistence type="predicted"/>